<protein>
    <submittedName>
        <fullName evidence="1">Uncharacterized protein</fullName>
    </submittedName>
</protein>
<evidence type="ECO:0000313" key="1">
    <source>
        <dbReference type="EMBL" id="PPZ91071.1"/>
    </source>
</evidence>
<name>A0A2S7I3B4_9FLAO</name>
<reference evidence="1 2" key="1">
    <citation type="submission" date="2018-02" db="EMBL/GenBank/DDBJ databases">
        <title>Draft genome sequence of bacterial isolates from marine environment.</title>
        <authorList>
            <person name="Singh S.K."/>
            <person name="Hill R."/>
            <person name="Major S."/>
            <person name="Cai H."/>
            <person name="Li Y."/>
        </authorList>
    </citation>
    <scope>NUCLEOTIDE SEQUENCE [LARGE SCALE GENOMIC DNA]</scope>
    <source>
        <strain evidence="1 2">IMET F</strain>
    </source>
</reference>
<accession>A0A2S7I3B4</accession>
<proteinExistence type="predicted"/>
<gene>
    <name evidence="1" type="ORF">C3729_10385</name>
</gene>
<dbReference type="EMBL" id="PTPZ01000006">
    <property type="protein sequence ID" value="PPZ91071.1"/>
    <property type="molecule type" value="Genomic_DNA"/>
</dbReference>
<comment type="caution">
    <text evidence="1">The sequence shown here is derived from an EMBL/GenBank/DDBJ whole genome shotgun (WGS) entry which is preliminary data.</text>
</comment>
<organism evidence="1 2">
    <name type="scientific">Cloacibacterium normanense</name>
    <dbReference type="NCBI Taxonomy" id="237258"/>
    <lineage>
        <taxon>Bacteria</taxon>
        <taxon>Pseudomonadati</taxon>
        <taxon>Bacteroidota</taxon>
        <taxon>Flavobacteriia</taxon>
        <taxon>Flavobacteriales</taxon>
        <taxon>Weeksellaceae</taxon>
    </lineage>
</organism>
<dbReference type="Proteomes" id="UP000238565">
    <property type="component" value="Unassembled WGS sequence"/>
</dbReference>
<sequence length="187" mass="22491">MYQIKIKIENTLPDFTSVKQKQSYIIRLTNQPETIFSEVSPKVRLIYHHFVSTSKTDVSKFANQLSKCYSQFFEVISFYYKQLQSKLFDYSQYYYKMPEVIKNIDSLFQKIKINKDYQPAYYYTNILIDIFYTIKSLLNILITLEFNEFKTYQFHLKGISENLSHILKNSNHLFENDSLNFYCINTK</sequence>
<evidence type="ECO:0000313" key="2">
    <source>
        <dbReference type="Proteomes" id="UP000238565"/>
    </source>
</evidence>
<dbReference type="RefSeq" id="WP_104794075.1">
    <property type="nucleotide sequence ID" value="NZ_PTPZ01000006.1"/>
</dbReference>
<dbReference type="AlphaFoldDB" id="A0A2S7I3B4"/>